<evidence type="ECO:0000256" key="4">
    <source>
        <dbReference type="ARBA" id="ARBA00023136"/>
    </source>
</evidence>
<keyword evidence="3 5" id="KW-1133">Transmembrane helix</keyword>
<keyword evidence="4 5" id="KW-0472">Membrane</keyword>
<dbReference type="InterPro" id="IPR059112">
    <property type="entry name" value="CysZ/EI24"/>
</dbReference>
<evidence type="ECO:0000313" key="6">
    <source>
        <dbReference type="EMBL" id="CUU88683.1"/>
    </source>
</evidence>
<protein>
    <submittedName>
        <fullName evidence="6">Integral membrane protein</fullName>
    </submittedName>
</protein>
<dbReference type="RefSeq" id="WP_059432158.1">
    <property type="nucleotide sequence ID" value="NZ_FAUT01000002.1"/>
</dbReference>
<dbReference type="Pfam" id="PF07264">
    <property type="entry name" value="EI24"/>
    <property type="match status" value="1"/>
</dbReference>
<accession>A0A0S4SLE1</accession>
<feature type="transmembrane region" description="Helical" evidence="5">
    <location>
        <begin position="203"/>
        <end position="236"/>
    </location>
</feature>
<feature type="transmembrane region" description="Helical" evidence="5">
    <location>
        <begin position="93"/>
        <end position="115"/>
    </location>
</feature>
<feature type="transmembrane region" description="Helical" evidence="5">
    <location>
        <begin position="17"/>
        <end position="44"/>
    </location>
</feature>
<feature type="transmembrane region" description="Helical" evidence="5">
    <location>
        <begin position="136"/>
        <end position="156"/>
    </location>
</feature>
<sequence length="244" mass="27992">MIKILSLCLNDFFKKKFILLSLLPFISSLLVIGLVLIFGANELFDLLKQSLISTDFSFIDETKHGFLVSLLSSDITRILVMSIFYTLGGILGILLSVMIAAIIAGFLTPIVTKFVDQKYYNTKLESQVGTTKVIKISLAVFFKFILILLITIPFLFVPFLNLFIINVPFFYLFYKFMLIDVASNSLDELSFELTMRKDGGFEFKFVALIFYALSLIPFVGLFFQLFFVMFFTHLLLRKNQIYRA</sequence>
<name>A0A0S4SLE1_CAMHY</name>
<keyword evidence="2 5" id="KW-0812">Transmembrane</keyword>
<proteinExistence type="predicted"/>
<gene>
    <name evidence="6" type="ORF">ERS686654_01912</name>
</gene>
<dbReference type="AlphaFoldDB" id="A0A0S4SLE1"/>
<dbReference type="EMBL" id="FAVB01000005">
    <property type="protein sequence ID" value="CUU88683.1"/>
    <property type="molecule type" value="Genomic_DNA"/>
</dbReference>
<evidence type="ECO:0000256" key="3">
    <source>
        <dbReference type="ARBA" id="ARBA00022989"/>
    </source>
</evidence>
<evidence type="ECO:0000256" key="1">
    <source>
        <dbReference type="ARBA" id="ARBA00004141"/>
    </source>
</evidence>
<evidence type="ECO:0000256" key="2">
    <source>
        <dbReference type="ARBA" id="ARBA00022692"/>
    </source>
</evidence>
<dbReference type="Proteomes" id="UP000052237">
    <property type="component" value="Unassembled WGS sequence"/>
</dbReference>
<evidence type="ECO:0000256" key="5">
    <source>
        <dbReference type="SAM" id="Phobius"/>
    </source>
</evidence>
<organism evidence="6 7">
    <name type="scientific">Campylobacter hyointestinalis subsp. hyointestinalis</name>
    <dbReference type="NCBI Taxonomy" id="91352"/>
    <lineage>
        <taxon>Bacteria</taxon>
        <taxon>Pseudomonadati</taxon>
        <taxon>Campylobacterota</taxon>
        <taxon>Epsilonproteobacteria</taxon>
        <taxon>Campylobacterales</taxon>
        <taxon>Campylobacteraceae</taxon>
        <taxon>Campylobacter</taxon>
    </lineage>
</organism>
<dbReference type="GeneID" id="29473647"/>
<reference evidence="6 7" key="1">
    <citation type="submission" date="2015-11" db="EMBL/GenBank/DDBJ databases">
        <authorList>
            <consortium name="Pathogen Informatics"/>
        </authorList>
    </citation>
    <scope>NUCLEOTIDE SEQUENCE [LARGE SCALE GENOMIC DNA]</scope>
    <source>
        <strain evidence="6 7">006A-0059</strain>
    </source>
</reference>
<comment type="subcellular location">
    <subcellularLocation>
        <location evidence="1">Membrane</location>
        <topology evidence="1">Multi-pass membrane protein</topology>
    </subcellularLocation>
</comment>
<keyword evidence="7" id="KW-1185">Reference proteome</keyword>
<comment type="caution">
    <text evidence="6">The sequence shown here is derived from an EMBL/GenBank/DDBJ whole genome shotgun (WGS) entry which is preliminary data.</text>
</comment>
<evidence type="ECO:0000313" key="7">
    <source>
        <dbReference type="Proteomes" id="UP000052237"/>
    </source>
</evidence>